<evidence type="ECO:0000313" key="1">
    <source>
        <dbReference type="EMBL" id="CAE0818266.1"/>
    </source>
</evidence>
<reference evidence="1" key="1">
    <citation type="submission" date="2021-01" db="EMBL/GenBank/DDBJ databases">
        <authorList>
            <person name="Corre E."/>
            <person name="Pelletier E."/>
            <person name="Niang G."/>
            <person name="Scheremetjew M."/>
            <person name="Finn R."/>
            <person name="Kale V."/>
            <person name="Holt S."/>
            <person name="Cochrane G."/>
            <person name="Meng A."/>
            <person name="Brown T."/>
            <person name="Cohen L."/>
        </authorList>
    </citation>
    <scope>NUCLEOTIDE SEQUENCE</scope>
    <source>
        <strain evidence="1">CCMP1594</strain>
    </source>
</reference>
<name>A0A7S4LBE2_9EUGL</name>
<accession>A0A7S4LBE2</accession>
<dbReference type="AlphaFoldDB" id="A0A7S4LBE2"/>
<dbReference type="EMBL" id="HBJA01084510">
    <property type="protein sequence ID" value="CAE0818266.1"/>
    <property type="molecule type" value="Transcribed_RNA"/>
</dbReference>
<proteinExistence type="predicted"/>
<sequence length="139" mass="14698">MPTTPLLCTCWCTHWHRPLVAGAPVAPTSSVESSTCGGMLARRANTPPVAPALDHHQLAGNRWSQWLILELLGPRVTGVKTHSTQQTQRESSPMLAPWLPRVIGRGDLRNGGAPGATRALAPAASLVTAVLPLLPLPIA</sequence>
<organism evidence="1">
    <name type="scientific">Eutreptiella gymnastica</name>
    <dbReference type="NCBI Taxonomy" id="73025"/>
    <lineage>
        <taxon>Eukaryota</taxon>
        <taxon>Discoba</taxon>
        <taxon>Euglenozoa</taxon>
        <taxon>Euglenida</taxon>
        <taxon>Spirocuta</taxon>
        <taxon>Euglenophyceae</taxon>
        <taxon>Eutreptiales</taxon>
        <taxon>Eutreptiaceae</taxon>
        <taxon>Eutreptiella</taxon>
    </lineage>
</organism>
<gene>
    <name evidence="1" type="ORF">EGYM00163_LOCUS29434</name>
</gene>
<protein>
    <submittedName>
        <fullName evidence="1">Uncharacterized protein</fullName>
    </submittedName>
</protein>